<protein>
    <submittedName>
        <fullName evidence="2">Metal-dependent hydrolase</fullName>
    </submittedName>
</protein>
<evidence type="ECO:0000313" key="2">
    <source>
        <dbReference type="EMBL" id="MFC4248604.1"/>
    </source>
</evidence>
<keyword evidence="2" id="KW-0378">Hydrolase</keyword>
<dbReference type="EMBL" id="JBHSDJ010000125">
    <property type="protein sequence ID" value="MFC4248604.1"/>
    <property type="molecule type" value="Genomic_DNA"/>
</dbReference>
<evidence type="ECO:0000313" key="3">
    <source>
        <dbReference type="Proteomes" id="UP001595821"/>
    </source>
</evidence>
<dbReference type="GO" id="GO:0016787">
    <property type="term" value="F:hydrolase activity"/>
    <property type="evidence" value="ECO:0007669"/>
    <property type="project" value="UniProtKB-KW"/>
</dbReference>
<gene>
    <name evidence="2" type="ORF">ACFOZ7_17000</name>
</gene>
<dbReference type="InterPro" id="IPR007404">
    <property type="entry name" value="YdjM-like"/>
</dbReference>
<reference evidence="2 3" key="1">
    <citation type="journal article" date="2014" name="Int. J. Syst. Evol. Microbiol.">
        <title>Complete genome sequence of Corynebacterium casei LMG S-19264T (=DSM 44701T), isolated from a smear-ripened cheese.</title>
        <authorList>
            <consortium name="US DOE Joint Genome Institute (JGI-PGF)"/>
            <person name="Walter F."/>
            <person name="Albersmeier A."/>
            <person name="Kalinowski J."/>
            <person name="Ruckert C."/>
        </authorList>
    </citation>
    <scope>NUCLEOTIDE SEQUENCE [LARGE SCALE GENOMIC DNA]</scope>
    <source>
        <strain evidence="2 3">IBRC-M 10912</strain>
    </source>
</reference>
<accession>A0ABD5P3M5</accession>
<keyword evidence="1" id="KW-0812">Transmembrane</keyword>
<feature type="transmembrane region" description="Helical" evidence="1">
    <location>
        <begin position="12"/>
        <end position="33"/>
    </location>
</feature>
<comment type="caution">
    <text evidence="2">The sequence shown here is derived from an EMBL/GenBank/DDBJ whole genome shotgun (WGS) entry which is preliminary data.</text>
</comment>
<feature type="transmembrane region" description="Helical" evidence="1">
    <location>
        <begin position="40"/>
        <end position="58"/>
    </location>
</feature>
<evidence type="ECO:0000256" key="1">
    <source>
        <dbReference type="SAM" id="Phobius"/>
    </source>
</evidence>
<dbReference type="GeneID" id="71853612"/>
<dbReference type="Proteomes" id="UP001595821">
    <property type="component" value="Unassembled WGS sequence"/>
</dbReference>
<keyword evidence="1" id="KW-1133">Transmembrane helix</keyword>
<feature type="transmembrane region" description="Helical" evidence="1">
    <location>
        <begin position="132"/>
        <end position="148"/>
    </location>
</feature>
<dbReference type="Pfam" id="PF04307">
    <property type="entry name" value="YdjM"/>
    <property type="match status" value="1"/>
</dbReference>
<proteinExistence type="predicted"/>
<dbReference type="AlphaFoldDB" id="A0ABD5P3M5"/>
<name>A0ABD5P3M5_9EURY</name>
<sequence>MFQFTYPGGHAGFLVVATCTHALVGYTLGSYLFDRGRAGLLAAVVADVDLLIPAAWGLPLAHRGITHSALAVAVAVAVAARRDRPTAGAVGVGYASQLLIDATTPMGIPLAYPLSSTFVGVTLHGHSPEATALLWLCCLGVLFYRRAARSDRAVALETR</sequence>
<keyword evidence="1" id="KW-0472">Membrane</keyword>
<dbReference type="RefSeq" id="WP_246973908.1">
    <property type="nucleotide sequence ID" value="NZ_CP095397.1"/>
</dbReference>
<organism evidence="2 3">
    <name type="scientific">Natribaculum luteum</name>
    <dbReference type="NCBI Taxonomy" id="1586232"/>
    <lineage>
        <taxon>Archaea</taxon>
        <taxon>Methanobacteriati</taxon>
        <taxon>Methanobacteriota</taxon>
        <taxon>Stenosarchaea group</taxon>
        <taxon>Halobacteria</taxon>
        <taxon>Halobacteriales</taxon>
        <taxon>Natrialbaceae</taxon>
        <taxon>Natribaculum</taxon>
    </lineage>
</organism>